<dbReference type="Proteomes" id="UP000277582">
    <property type="component" value="Unassembled WGS sequence"/>
</dbReference>
<dbReference type="InterPro" id="IPR038763">
    <property type="entry name" value="DHH_sf"/>
</dbReference>
<proteinExistence type="predicted"/>
<dbReference type="OrthoDB" id="18016at2157"/>
<dbReference type="AlphaFoldDB" id="A0A429GC93"/>
<reference evidence="2 3" key="1">
    <citation type="submission" date="2018-10" db="EMBL/GenBank/DDBJ databases">
        <title>Co-occurring genomic capacity for anaerobic methane metabolism and dissimilatory sulfite reduction discovered in the Korarchaeota.</title>
        <authorList>
            <person name="Mckay L.J."/>
            <person name="Dlakic M."/>
            <person name="Fields M.W."/>
            <person name="Delmont T.O."/>
            <person name="Eren A.M."/>
            <person name="Jay Z.J."/>
            <person name="Klingelsmith K.B."/>
            <person name="Rusch D.B."/>
            <person name="Inskeep W.P."/>
        </authorList>
    </citation>
    <scope>NUCLEOTIDE SEQUENCE [LARGE SCALE GENOMIC DNA]</scope>
    <source>
        <strain evidence="2 3">MDKW</strain>
    </source>
</reference>
<dbReference type="InterPro" id="IPR001667">
    <property type="entry name" value="DDH_dom"/>
</dbReference>
<dbReference type="SUPFAM" id="SSF64182">
    <property type="entry name" value="DHH phosphoesterases"/>
    <property type="match status" value="1"/>
</dbReference>
<dbReference type="Gene3D" id="3.10.310.30">
    <property type="match status" value="1"/>
</dbReference>
<organism evidence="2 3">
    <name type="scientific">Candidatus Methanodesulfokora washburnensis</name>
    <dbReference type="NCBI Taxonomy" id="2478471"/>
    <lineage>
        <taxon>Archaea</taxon>
        <taxon>Thermoproteota</taxon>
        <taxon>Candidatus Korarchaeia</taxon>
        <taxon>Candidatus Korarchaeia incertae sedis</taxon>
        <taxon>Candidatus Methanodesulfokora</taxon>
    </lineage>
</organism>
<evidence type="ECO:0000259" key="1">
    <source>
        <dbReference type="Pfam" id="PF01368"/>
    </source>
</evidence>
<keyword evidence="3" id="KW-1185">Reference proteome</keyword>
<name>A0A429GC93_9CREN</name>
<dbReference type="InterPro" id="IPR052968">
    <property type="entry name" value="Nucleotide_metab_enz"/>
</dbReference>
<gene>
    <name evidence="2" type="ORF">D6D85_16090</name>
</gene>
<dbReference type="PANTHER" id="PTHR42146">
    <property type="entry name" value="3',5'-CYCLIC-NUCLEOTIDE PHOSPHODIESTERASE"/>
    <property type="match status" value="1"/>
</dbReference>
<sequence length="338" mass="38328">MNIKRMKWILSFMLADAIGLIPENITIAHGDVDGMASAAIVKRARGDSYVVFSGPRSVSKMLGMIRRKHKIFIVDVAINPSALSEITRKLKRLKEKGSEITWIDHHPWTKEAIETIGRYAEIHVKEEKSAARLVMEILNPEDEVSRKIAEIADDADTAEYSMEISRLYRAGSRGSKLRKRIVDLMAEGKFMDEELEEKLKNSMEKEGKSRTEVNYQFLTTFSGKKFVLIDLRPSGGPGSVIAKELCLKEDFDFALVIFSCEKFSLYRCKGSENLSKVCEEYEGGGHPYACGGRIKMPFYRKILCKILGKGYRPPEIDELIERVRKLNEEASSDNNDKC</sequence>
<dbReference type="RefSeq" id="WP_125672975.1">
    <property type="nucleotide sequence ID" value="NZ_RCOS01000175.1"/>
</dbReference>
<evidence type="ECO:0000313" key="2">
    <source>
        <dbReference type="EMBL" id="RSN71438.1"/>
    </source>
</evidence>
<comment type="caution">
    <text evidence="2">The sequence shown here is derived from an EMBL/GenBank/DDBJ whole genome shotgun (WGS) entry which is preliminary data.</text>
</comment>
<evidence type="ECO:0000313" key="3">
    <source>
        <dbReference type="Proteomes" id="UP000277582"/>
    </source>
</evidence>
<accession>A0A429GC93</accession>
<protein>
    <recommendedName>
        <fullName evidence="1">DDH domain-containing protein</fullName>
    </recommendedName>
</protein>
<dbReference type="EMBL" id="RCOS01000175">
    <property type="protein sequence ID" value="RSN71438.1"/>
    <property type="molecule type" value="Genomic_DNA"/>
</dbReference>
<dbReference type="Pfam" id="PF01368">
    <property type="entry name" value="DHH"/>
    <property type="match status" value="1"/>
</dbReference>
<feature type="domain" description="DDH" evidence="1">
    <location>
        <begin position="28"/>
        <end position="150"/>
    </location>
</feature>
<dbReference type="PANTHER" id="PTHR42146:SF1">
    <property type="entry name" value="OLIGORIBONUCLEASE NRNB"/>
    <property type="match status" value="1"/>
</dbReference>